<gene>
    <name evidence="8" type="ORF">PSTT_11202</name>
</gene>
<dbReference type="PANTHER" id="PTHR46212">
    <property type="entry name" value="PEFLIN"/>
    <property type="match status" value="1"/>
</dbReference>
<dbReference type="CDD" id="cd16180">
    <property type="entry name" value="EFh_PEF_Group_I"/>
    <property type="match status" value="1"/>
</dbReference>
<dbReference type="Pfam" id="PF13499">
    <property type="entry name" value="EF-hand_7"/>
    <property type="match status" value="1"/>
</dbReference>
<feature type="domain" description="EF-hand" evidence="7">
    <location>
        <begin position="147"/>
        <end position="182"/>
    </location>
</feature>
<dbReference type="InterPro" id="IPR011992">
    <property type="entry name" value="EF-hand-dom_pair"/>
</dbReference>
<evidence type="ECO:0000256" key="1">
    <source>
        <dbReference type="ARBA" id="ARBA00004496"/>
    </source>
</evidence>
<dbReference type="SMART" id="SM00054">
    <property type="entry name" value="EFh"/>
    <property type="match status" value="4"/>
</dbReference>
<protein>
    <recommendedName>
        <fullName evidence="7">EF-hand domain-containing protein</fullName>
    </recommendedName>
</protein>
<evidence type="ECO:0000256" key="5">
    <source>
        <dbReference type="ARBA" id="ARBA00022837"/>
    </source>
</evidence>
<proteinExistence type="predicted"/>
<organism evidence="8 9">
    <name type="scientific">Puccinia striiformis</name>
    <dbReference type="NCBI Taxonomy" id="27350"/>
    <lineage>
        <taxon>Eukaryota</taxon>
        <taxon>Fungi</taxon>
        <taxon>Dikarya</taxon>
        <taxon>Basidiomycota</taxon>
        <taxon>Pucciniomycotina</taxon>
        <taxon>Pucciniomycetes</taxon>
        <taxon>Pucciniales</taxon>
        <taxon>Pucciniaceae</taxon>
        <taxon>Puccinia</taxon>
    </lineage>
</organism>
<dbReference type="InterPro" id="IPR018247">
    <property type="entry name" value="EF_Hand_1_Ca_BS"/>
</dbReference>
<dbReference type="PANTHER" id="PTHR46212:SF3">
    <property type="entry name" value="GH27120P"/>
    <property type="match status" value="1"/>
</dbReference>
<accession>A0A2S4V197</accession>
<evidence type="ECO:0000256" key="2">
    <source>
        <dbReference type="ARBA" id="ARBA00022490"/>
    </source>
</evidence>
<feature type="compositionally biased region" description="Low complexity" evidence="6">
    <location>
        <begin position="52"/>
        <end position="68"/>
    </location>
</feature>
<keyword evidence="5" id="KW-0106">Calcium</keyword>
<dbReference type="OrthoDB" id="186625at2759"/>
<keyword evidence="9" id="KW-1185">Reference proteome</keyword>
<sequence length="364" mass="38891">MSYNQGYQNPAYGQGGGQGYGPPSGQPPSQGYGPPSGQPPKQGGYGPPSGQPPQQGYGPPSGQPQQGYGPPGGQPPSQGYGPPGGQPPSQGYGPPGGQPPSQGYGPQSGQTPNHGSHQSHGPPPGGPPGGNPQPSGGSYRPRPPTVMIDPQLRGWFTAVDSDNSGNITALELQQALVNGDWTAFDLDTVKMLMNIFDVDRSGTIGFDEFAGLWKYIKDWQGVFRHFDADRSGTIAGDELRNALDQFGFKLPPHLLQMLQRKYVMSPGKGTGSIATQRNREGGITFGTALTLLDMFHYDSCVVVKSLTEAFQRADGDRDGWVQMSYEQFMQMVLEVSTCVSSINIYQMSWSTSSKLNTFPSRSTK</sequence>
<keyword evidence="2" id="KW-0963">Cytoplasm</keyword>
<dbReference type="Pfam" id="PF13405">
    <property type="entry name" value="EF-hand_6"/>
    <property type="match status" value="1"/>
</dbReference>
<feature type="region of interest" description="Disordered" evidence="6">
    <location>
        <begin position="1"/>
        <end position="148"/>
    </location>
</feature>
<evidence type="ECO:0000256" key="6">
    <source>
        <dbReference type="SAM" id="MobiDB-lite"/>
    </source>
</evidence>
<comment type="subcellular location">
    <subcellularLocation>
        <location evidence="1">Cytoplasm</location>
    </subcellularLocation>
</comment>
<evidence type="ECO:0000313" key="8">
    <source>
        <dbReference type="EMBL" id="POW03278.1"/>
    </source>
</evidence>
<name>A0A2S4V197_9BASI</name>
<dbReference type="InterPro" id="IPR002048">
    <property type="entry name" value="EF_hand_dom"/>
</dbReference>
<evidence type="ECO:0000256" key="4">
    <source>
        <dbReference type="ARBA" id="ARBA00022737"/>
    </source>
</evidence>
<feature type="compositionally biased region" description="Low complexity" evidence="6">
    <location>
        <begin position="99"/>
        <end position="120"/>
    </location>
</feature>
<dbReference type="EMBL" id="PKSL01000128">
    <property type="protein sequence ID" value="POW03278.1"/>
    <property type="molecule type" value="Genomic_DNA"/>
</dbReference>
<dbReference type="InterPro" id="IPR051426">
    <property type="entry name" value="Peflin/Sorcin_CaBP"/>
</dbReference>
<evidence type="ECO:0000256" key="3">
    <source>
        <dbReference type="ARBA" id="ARBA00022723"/>
    </source>
</evidence>
<dbReference type="VEuPathDB" id="FungiDB:PSHT_10180"/>
<dbReference type="Gene3D" id="1.10.238.10">
    <property type="entry name" value="EF-hand"/>
    <property type="match status" value="1"/>
</dbReference>
<dbReference type="PROSITE" id="PS00018">
    <property type="entry name" value="EF_HAND_1"/>
    <property type="match status" value="2"/>
</dbReference>
<feature type="compositionally biased region" description="Low complexity" evidence="6">
    <location>
        <begin position="23"/>
        <end position="42"/>
    </location>
</feature>
<feature type="domain" description="EF-hand" evidence="7">
    <location>
        <begin position="214"/>
        <end position="249"/>
    </location>
</feature>
<feature type="compositionally biased region" description="Gly residues" evidence="6">
    <location>
        <begin position="13"/>
        <end position="22"/>
    </location>
</feature>
<dbReference type="SUPFAM" id="SSF47473">
    <property type="entry name" value="EF-hand"/>
    <property type="match status" value="1"/>
</dbReference>
<feature type="compositionally biased region" description="Pro residues" evidence="6">
    <location>
        <begin position="121"/>
        <end position="131"/>
    </location>
</feature>
<comment type="caution">
    <text evidence="8">The sequence shown here is derived from an EMBL/GenBank/DDBJ whole genome shotgun (WGS) entry which is preliminary data.</text>
</comment>
<keyword evidence="4" id="KW-0677">Repeat</keyword>
<dbReference type="Proteomes" id="UP000239156">
    <property type="component" value="Unassembled WGS sequence"/>
</dbReference>
<reference evidence="8" key="1">
    <citation type="submission" date="2017-12" db="EMBL/GenBank/DDBJ databases">
        <title>Gene loss provides genomic basis for host adaptation in cereal stripe rust fungi.</title>
        <authorList>
            <person name="Xia C."/>
        </authorList>
    </citation>
    <scope>NUCLEOTIDE SEQUENCE [LARGE SCALE GENOMIC DNA]</scope>
    <source>
        <strain evidence="8">93-210</strain>
    </source>
</reference>
<dbReference type="VEuPathDB" id="FungiDB:PSTT_11202"/>
<dbReference type="PROSITE" id="PS50222">
    <property type="entry name" value="EF_HAND_2"/>
    <property type="match status" value="2"/>
</dbReference>
<evidence type="ECO:0000259" key="7">
    <source>
        <dbReference type="PROSITE" id="PS50222"/>
    </source>
</evidence>
<keyword evidence="3" id="KW-0479">Metal-binding</keyword>
<evidence type="ECO:0000313" key="9">
    <source>
        <dbReference type="Proteomes" id="UP000239156"/>
    </source>
</evidence>